<dbReference type="PANTHER" id="PTHR35859:SF4">
    <property type="entry name" value="MEMBRANE CHANNEL PROTEIN, PUTATIVE (AFU_ORTHOLOGUE AFUA_6G11300)-RELATED"/>
    <property type="match status" value="1"/>
</dbReference>
<evidence type="ECO:0000313" key="5">
    <source>
        <dbReference type="EMBL" id="TIC62332.1"/>
    </source>
</evidence>
<keyword evidence="2" id="KW-1133">Transmembrane helix</keyword>
<dbReference type="InterPro" id="IPR056336">
    <property type="entry name" value="YVC1_C"/>
</dbReference>
<dbReference type="InterPro" id="IPR056337">
    <property type="entry name" value="LHD_YVC1"/>
</dbReference>
<gene>
    <name evidence="5" type="ORF">E3Q01_03994</name>
</gene>
<reference evidence="5 6" key="1">
    <citation type="submission" date="2019-03" db="EMBL/GenBank/DDBJ databases">
        <title>Sequencing 25 genomes of Wallemia mellicola.</title>
        <authorList>
            <person name="Gostincar C."/>
        </authorList>
    </citation>
    <scope>NUCLEOTIDE SEQUENCE [LARGE SCALE GENOMIC DNA]</scope>
    <source>
        <strain evidence="5 6">EXF-757</strain>
    </source>
</reference>
<feature type="transmembrane region" description="Helical" evidence="2">
    <location>
        <begin position="342"/>
        <end position="366"/>
    </location>
</feature>
<dbReference type="Pfam" id="PF23190">
    <property type="entry name" value="LHD_TRPY1"/>
    <property type="match status" value="1"/>
</dbReference>
<feature type="transmembrane region" description="Helical" evidence="2">
    <location>
        <begin position="258"/>
        <end position="274"/>
    </location>
</feature>
<evidence type="ECO:0000256" key="2">
    <source>
        <dbReference type="SAM" id="Phobius"/>
    </source>
</evidence>
<feature type="domain" description="Calcium channel YVC1-like C-terminal transmembrane" evidence="4">
    <location>
        <begin position="262"/>
        <end position="532"/>
    </location>
</feature>
<evidence type="ECO:0000259" key="4">
    <source>
        <dbReference type="Pfam" id="PF23317"/>
    </source>
</evidence>
<feature type="transmembrane region" description="Helical" evidence="2">
    <location>
        <begin position="436"/>
        <end position="456"/>
    </location>
</feature>
<evidence type="ECO:0000256" key="1">
    <source>
        <dbReference type="SAM" id="MobiDB-lite"/>
    </source>
</evidence>
<dbReference type="PANTHER" id="PTHR35859">
    <property type="entry name" value="NONSELECTIVE CATION CHANNEL PROTEIN"/>
    <property type="match status" value="1"/>
</dbReference>
<comment type="caution">
    <text evidence="5">The sequence shown here is derived from an EMBL/GenBank/DDBJ whole genome shotgun (WGS) entry which is preliminary data.</text>
</comment>
<evidence type="ECO:0000259" key="3">
    <source>
        <dbReference type="Pfam" id="PF23190"/>
    </source>
</evidence>
<dbReference type="Pfam" id="PF23317">
    <property type="entry name" value="YVC1_C"/>
    <property type="match status" value="1"/>
</dbReference>
<accession>A0A4T0TB39</accession>
<feature type="transmembrane region" description="Helical" evidence="2">
    <location>
        <begin position="490"/>
        <end position="510"/>
    </location>
</feature>
<name>A0A4T0TB39_9BASI</name>
<feature type="region of interest" description="Disordered" evidence="1">
    <location>
        <begin position="637"/>
        <end position="661"/>
    </location>
</feature>
<proteinExistence type="predicted"/>
<evidence type="ECO:0008006" key="7">
    <source>
        <dbReference type="Google" id="ProtNLM"/>
    </source>
</evidence>
<feature type="compositionally biased region" description="Basic and acidic residues" evidence="1">
    <location>
        <begin position="637"/>
        <end position="647"/>
    </location>
</feature>
<feature type="domain" description="YVC1 N-terminal linker helical" evidence="3">
    <location>
        <begin position="35"/>
        <end position="215"/>
    </location>
</feature>
<feature type="transmembrane region" description="Helical" evidence="2">
    <location>
        <begin position="373"/>
        <end position="393"/>
    </location>
</feature>
<keyword evidence="2" id="KW-0812">Transmembrane</keyword>
<dbReference type="AlphaFoldDB" id="A0A4T0TB39"/>
<protein>
    <recommendedName>
        <fullName evidence="7">Ion transport domain-containing protein</fullName>
    </recommendedName>
</protein>
<sequence>MSKVPQNTVHPILDSEQGGGLLNVEICNPSPKTTLKLIQRLKALIMELIPDEVDIEQLKLPEVKNQVISPDTVSVFVDAGGDCRDAVPFCLLKLKEHFKSEALEDQSDYDEHICRSVACEALARYVVRRVDAERLPKLLSKRFSYVESDGDNSTPSSVLELAIDLHATFFLSSDEAQTAITSLWNGSWIQVHADKEQIEYLPYSKGAGHSLLSHFDPSRIGVPKYQNYLRIVIWLGFLAIYSLSVQSPTEQLNPEKTFDFWEVLLYGMSISFLLEEANKVFKSVRNQGMSSVFSFWTIINTVTYLLLTIAFTLRIAGIFSLNDTSSENLHMLSFEFLSLTSPLIWIKLLPIFDGFLWIGTMELVVIRMIRESFIFFLLLTVFFAGHAQALFALDAADGEQGSFTSICKMLLRSLFGDADFDTLSHHQRFGQPFGEIIFYVWNVVTILILMNVLVALYASSYEGVTDDAVNEFMAFFAGKTISMIRTPDQYVYIAPFNLIEGLFIAPLEYFVNKKTYRKINRWTLSILFFIPLSIIATLEANDHFTKTKFWKSLIDTRIPFDGEGDAFDPATEGEEYVISKHSFNALKSRLPDNSKTLEKSFDKSFKNLADELKTYYSLSEKIQEDIKRVETILAEKKEGGVKEDNRSKSSQGNSKNKKNKK</sequence>
<feature type="transmembrane region" description="Helical" evidence="2">
    <location>
        <begin position="295"/>
        <end position="322"/>
    </location>
</feature>
<evidence type="ECO:0000313" key="6">
    <source>
        <dbReference type="Proteomes" id="UP000310708"/>
    </source>
</evidence>
<dbReference type="Proteomes" id="UP000310708">
    <property type="component" value="Unassembled WGS sequence"/>
</dbReference>
<dbReference type="EMBL" id="SPRX01000072">
    <property type="protein sequence ID" value="TIC62332.1"/>
    <property type="molecule type" value="Genomic_DNA"/>
</dbReference>
<keyword evidence="2" id="KW-0472">Membrane</keyword>
<organism evidence="5 6">
    <name type="scientific">Wallemia mellicola</name>
    <dbReference type="NCBI Taxonomy" id="1708541"/>
    <lineage>
        <taxon>Eukaryota</taxon>
        <taxon>Fungi</taxon>
        <taxon>Dikarya</taxon>
        <taxon>Basidiomycota</taxon>
        <taxon>Wallemiomycotina</taxon>
        <taxon>Wallemiomycetes</taxon>
        <taxon>Wallemiales</taxon>
        <taxon>Wallemiaceae</taxon>
        <taxon>Wallemia</taxon>
    </lineage>
</organism>
<dbReference type="InterPro" id="IPR052971">
    <property type="entry name" value="TRP_calcium_channel"/>
</dbReference>
<feature type="transmembrane region" description="Helical" evidence="2">
    <location>
        <begin position="522"/>
        <end position="538"/>
    </location>
</feature>
<feature type="transmembrane region" description="Helical" evidence="2">
    <location>
        <begin position="228"/>
        <end position="246"/>
    </location>
</feature>